<comment type="caution">
    <text evidence="14">The sequence shown here is derived from an EMBL/GenBank/DDBJ whole genome shotgun (WGS) entry which is preliminary data.</text>
</comment>
<keyword evidence="6 14" id="KW-0808">Transferase</keyword>
<evidence type="ECO:0000256" key="9">
    <source>
        <dbReference type="ARBA" id="ARBA00022968"/>
    </source>
</evidence>
<comment type="similarity">
    <text evidence="3">Belongs to the glycosyltransferase 2 family.</text>
</comment>
<keyword evidence="5 14" id="KW-0328">Glycosyltransferase</keyword>
<keyword evidence="10" id="KW-1133">Transmembrane helix</keyword>
<gene>
    <name evidence="14" type="ORF">HRbin17_01160</name>
</gene>
<dbReference type="CDD" id="cd04188">
    <property type="entry name" value="DPG_synthase"/>
    <property type="match status" value="1"/>
</dbReference>
<comment type="pathway">
    <text evidence="2">Protein modification; protein glycosylation.</text>
</comment>
<dbReference type="PANTHER" id="PTHR10859:SF91">
    <property type="entry name" value="DOLICHYL-PHOSPHATE BETA-GLUCOSYLTRANSFERASE"/>
    <property type="match status" value="1"/>
</dbReference>
<dbReference type="GO" id="GO:0006487">
    <property type="term" value="P:protein N-linked glycosylation"/>
    <property type="evidence" value="ECO:0007669"/>
    <property type="project" value="TreeGrafter"/>
</dbReference>
<keyword evidence="9" id="KW-0735">Signal-anchor</keyword>
<protein>
    <recommendedName>
        <fullName evidence="4">dolichyl-phosphate beta-glucosyltransferase</fullName>
        <ecNumber evidence="4">2.4.1.117</ecNumber>
    </recommendedName>
</protein>
<comment type="subcellular location">
    <subcellularLocation>
        <location evidence="1">Endoplasmic reticulum membrane</location>
        <topology evidence="1">Single-pass membrane protein</topology>
    </subcellularLocation>
</comment>
<evidence type="ECO:0000256" key="12">
    <source>
        <dbReference type="ARBA" id="ARBA00045097"/>
    </source>
</evidence>
<evidence type="ECO:0000256" key="11">
    <source>
        <dbReference type="ARBA" id="ARBA00023136"/>
    </source>
</evidence>
<keyword evidence="8" id="KW-0256">Endoplasmic reticulum</keyword>
<evidence type="ECO:0000313" key="14">
    <source>
        <dbReference type="EMBL" id="GBC98646.1"/>
    </source>
</evidence>
<evidence type="ECO:0000313" key="15">
    <source>
        <dbReference type="Proteomes" id="UP000236173"/>
    </source>
</evidence>
<dbReference type="AlphaFoldDB" id="A0A2H5XBT5"/>
<organism evidence="14 15">
    <name type="scientific">Candidatus Fervidibacter japonicus</name>
    <dbReference type="NCBI Taxonomy" id="2035412"/>
    <lineage>
        <taxon>Bacteria</taxon>
        <taxon>Candidatus Fervidibacterota</taxon>
        <taxon>Candidatus Fervidibacter</taxon>
    </lineage>
</organism>
<dbReference type="InterPro" id="IPR029044">
    <property type="entry name" value="Nucleotide-diphossugar_trans"/>
</dbReference>
<evidence type="ECO:0000256" key="4">
    <source>
        <dbReference type="ARBA" id="ARBA00012583"/>
    </source>
</evidence>
<name>A0A2H5XBT5_9BACT</name>
<dbReference type="EMBL" id="BEHT01000013">
    <property type="protein sequence ID" value="GBC98646.1"/>
    <property type="molecule type" value="Genomic_DNA"/>
</dbReference>
<sequence>MSEPEGKANFFLSIVIPAYNEARRLPRTLARLHDYLQDDEFGRRWQVSADDVEVIVVDDGSTDGTSELAKSFVGRLPNLRVLRHSPNRGKGYAVRQGMLAAQGRFRLFTDADLSTPIEELSKLLLPVHNGEYDLAIASRGLPQSELVVRQPLHREMLGRAFNLVVQLLATPGIWDTQCGFKIFRGDVGERLFRLQQLDGFAFDVEVLYLARKLGYRIAEIPVRWLNDPDTKVQALRHGLRMLRDILRVRWNDLRGVYAAATQFAPVSHER</sequence>
<evidence type="ECO:0000259" key="13">
    <source>
        <dbReference type="Pfam" id="PF00535"/>
    </source>
</evidence>
<evidence type="ECO:0000256" key="6">
    <source>
        <dbReference type="ARBA" id="ARBA00022679"/>
    </source>
</evidence>
<dbReference type="Pfam" id="PF00535">
    <property type="entry name" value="Glycos_transf_2"/>
    <property type="match status" value="1"/>
</dbReference>
<evidence type="ECO:0000256" key="8">
    <source>
        <dbReference type="ARBA" id="ARBA00022824"/>
    </source>
</evidence>
<evidence type="ECO:0000256" key="10">
    <source>
        <dbReference type="ARBA" id="ARBA00022989"/>
    </source>
</evidence>
<accession>A0A2H5XBT5</accession>
<dbReference type="InterPro" id="IPR035518">
    <property type="entry name" value="DPG_synthase"/>
</dbReference>
<evidence type="ECO:0000256" key="5">
    <source>
        <dbReference type="ARBA" id="ARBA00022676"/>
    </source>
</evidence>
<dbReference type="PANTHER" id="PTHR10859">
    <property type="entry name" value="GLYCOSYL TRANSFERASE"/>
    <property type="match status" value="1"/>
</dbReference>
<keyword evidence="7" id="KW-0812">Transmembrane</keyword>
<keyword evidence="11" id="KW-0472">Membrane</keyword>
<comment type="catalytic activity">
    <reaction evidence="12">
        <text>a di-trans,poly-cis-dolichyl phosphate + UDP-alpha-D-glucose = a di-trans,poly-cis-dolichyl beta-D-glucosyl phosphate + UDP</text>
        <dbReference type="Rhea" id="RHEA:15401"/>
        <dbReference type="Rhea" id="RHEA-COMP:19498"/>
        <dbReference type="Rhea" id="RHEA-COMP:19502"/>
        <dbReference type="ChEBI" id="CHEBI:57525"/>
        <dbReference type="ChEBI" id="CHEBI:57683"/>
        <dbReference type="ChEBI" id="CHEBI:58223"/>
        <dbReference type="ChEBI" id="CHEBI:58885"/>
        <dbReference type="EC" id="2.4.1.117"/>
    </reaction>
    <physiologicalReaction direction="left-to-right" evidence="12">
        <dbReference type="Rhea" id="RHEA:15402"/>
    </physiologicalReaction>
</comment>
<dbReference type="EC" id="2.4.1.117" evidence="4"/>
<dbReference type="Proteomes" id="UP000236173">
    <property type="component" value="Unassembled WGS sequence"/>
</dbReference>
<evidence type="ECO:0000256" key="1">
    <source>
        <dbReference type="ARBA" id="ARBA00004389"/>
    </source>
</evidence>
<dbReference type="Gene3D" id="3.90.550.10">
    <property type="entry name" value="Spore Coat Polysaccharide Biosynthesis Protein SpsA, Chain A"/>
    <property type="match status" value="1"/>
</dbReference>
<proteinExistence type="inferred from homology"/>
<evidence type="ECO:0000256" key="2">
    <source>
        <dbReference type="ARBA" id="ARBA00004922"/>
    </source>
</evidence>
<reference evidence="15" key="1">
    <citation type="submission" date="2017-09" db="EMBL/GenBank/DDBJ databases">
        <title>Metaegenomics of thermophilic ammonia-oxidizing enrichment culture.</title>
        <authorList>
            <person name="Kato S."/>
            <person name="Suzuki K."/>
        </authorList>
    </citation>
    <scope>NUCLEOTIDE SEQUENCE [LARGE SCALE GENOMIC DNA]</scope>
</reference>
<evidence type="ECO:0000256" key="7">
    <source>
        <dbReference type="ARBA" id="ARBA00022692"/>
    </source>
</evidence>
<dbReference type="InterPro" id="IPR001173">
    <property type="entry name" value="Glyco_trans_2-like"/>
</dbReference>
<dbReference type="GO" id="GO:0004581">
    <property type="term" value="F:dolichyl-phosphate beta-glucosyltransferase activity"/>
    <property type="evidence" value="ECO:0007669"/>
    <property type="project" value="UniProtKB-EC"/>
</dbReference>
<evidence type="ECO:0000256" key="3">
    <source>
        <dbReference type="ARBA" id="ARBA00006739"/>
    </source>
</evidence>
<feature type="domain" description="Glycosyltransferase 2-like" evidence="13">
    <location>
        <begin position="13"/>
        <end position="184"/>
    </location>
</feature>
<dbReference type="SUPFAM" id="SSF53448">
    <property type="entry name" value="Nucleotide-diphospho-sugar transferases"/>
    <property type="match status" value="1"/>
</dbReference>